<organism evidence="2">
    <name type="scientific">Arundo donax</name>
    <name type="common">Giant reed</name>
    <name type="synonym">Donax arundinaceus</name>
    <dbReference type="NCBI Taxonomy" id="35708"/>
    <lineage>
        <taxon>Eukaryota</taxon>
        <taxon>Viridiplantae</taxon>
        <taxon>Streptophyta</taxon>
        <taxon>Embryophyta</taxon>
        <taxon>Tracheophyta</taxon>
        <taxon>Spermatophyta</taxon>
        <taxon>Magnoliopsida</taxon>
        <taxon>Liliopsida</taxon>
        <taxon>Poales</taxon>
        <taxon>Poaceae</taxon>
        <taxon>PACMAD clade</taxon>
        <taxon>Arundinoideae</taxon>
        <taxon>Arundineae</taxon>
        <taxon>Arundo</taxon>
    </lineage>
</organism>
<sequence>MGLAVPRLPSLPQSADATRAACQ</sequence>
<protein>
    <submittedName>
        <fullName evidence="2">Uncharacterized protein</fullName>
    </submittedName>
</protein>
<proteinExistence type="predicted"/>
<feature type="region of interest" description="Disordered" evidence="1">
    <location>
        <begin position="1"/>
        <end position="23"/>
    </location>
</feature>
<dbReference type="EMBL" id="GBRH01187329">
    <property type="protein sequence ID" value="JAE10567.1"/>
    <property type="molecule type" value="Transcribed_RNA"/>
</dbReference>
<dbReference type="AlphaFoldDB" id="A0A0A9FE08"/>
<name>A0A0A9FE08_ARUDO</name>
<evidence type="ECO:0000256" key="1">
    <source>
        <dbReference type="SAM" id="MobiDB-lite"/>
    </source>
</evidence>
<reference evidence="2" key="1">
    <citation type="submission" date="2014-09" db="EMBL/GenBank/DDBJ databases">
        <authorList>
            <person name="Magalhaes I.L.F."/>
            <person name="Oliveira U."/>
            <person name="Santos F.R."/>
            <person name="Vidigal T.H.D.A."/>
            <person name="Brescovit A.D."/>
            <person name="Santos A.J."/>
        </authorList>
    </citation>
    <scope>NUCLEOTIDE SEQUENCE</scope>
    <source>
        <tissue evidence="2">Shoot tissue taken approximately 20 cm above the soil surface</tissue>
    </source>
</reference>
<reference evidence="2" key="2">
    <citation type="journal article" date="2015" name="Data Brief">
        <title>Shoot transcriptome of the giant reed, Arundo donax.</title>
        <authorList>
            <person name="Barrero R.A."/>
            <person name="Guerrero F.D."/>
            <person name="Moolhuijzen P."/>
            <person name="Goolsby J.A."/>
            <person name="Tidwell J."/>
            <person name="Bellgard S.E."/>
            <person name="Bellgard M.I."/>
        </authorList>
    </citation>
    <scope>NUCLEOTIDE SEQUENCE</scope>
    <source>
        <tissue evidence="2">Shoot tissue taken approximately 20 cm above the soil surface</tissue>
    </source>
</reference>
<accession>A0A0A9FE08</accession>
<evidence type="ECO:0000313" key="2">
    <source>
        <dbReference type="EMBL" id="JAE10567.1"/>
    </source>
</evidence>